<organism evidence="4 5">
    <name type="scientific">Roseateles violae</name>
    <dbReference type="NCBI Taxonomy" id="3058042"/>
    <lineage>
        <taxon>Bacteria</taxon>
        <taxon>Pseudomonadati</taxon>
        <taxon>Pseudomonadota</taxon>
        <taxon>Betaproteobacteria</taxon>
        <taxon>Burkholderiales</taxon>
        <taxon>Sphaerotilaceae</taxon>
        <taxon>Roseateles</taxon>
    </lineage>
</organism>
<evidence type="ECO:0000313" key="5">
    <source>
        <dbReference type="Proteomes" id="UP001228044"/>
    </source>
</evidence>
<reference evidence="4 5" key="1">
    <citation type="submission" date="2023-06" db="EMBL/GenBank/DDBJ databases">
        <title>Pelomonas sp. PFR6 16S ribosomal RNA gene Genome sequencing and assembly.</title>
        <authorList>
            <person name="Woo H."/>
        </authorList>
    </citation>
    <scope>NUCLEOTIDE SEQUENCE [LARGE SCALE GENOMIC DNA]</scope>
    <source>
        <strain evidence="4 5">PFR6</strain>
    </source>
</reference>
<dbReference type="SMART" id="SM00062">
    <property type="entry name" value="PBPb"/>
    <property type="match status" value="1"/>
</dbReference>
<keyword evidence="5" id="KW-1185">Reference proteome</keyword>
<evidence type="ECO:0000256" key="1">
    <source>
        <dbReference type="ARBA" id="ARBA00022729"/>
    </source>
</evidence>
<feature type="signal peptide" evidence="2">
    <location>
        <begin position="1"/>
        <end position="34"/>
    </location>
</feature>
<gene>
    <name evidence="4" type="ORF">QWJ38_05280</name>
</gene>
<dbReference type="PANTHER" id="PTHR35936">
    <property type="entry name" value="MEMBRANE-BOUND LYTIC MUREIN TRANSGLYCOSYLASE F"/>
    <property type="match status" value="1"/>
</dbReference>
<evidence type="ECO:0000259" key="3">
    <source>
        <dbReference type="SMART" id="SM00062"/>
    </source>
</evidence>
<sequence>MHAASDFLIRAGQRFGAAFGAALWLALFASPVPAAPPQPPLQLQTAQQSGSIGKYAAPGEAALPGICMEILRAVERVDPGLRFVGLERRAPLRRIERMLAQGDLDVFFCLLKTPERAQQWRYLPVPLYRVRHMVVQRIDDAQVLRSTADLIASGLKKPVLVSQGTVLQQGLARAGVVTAEAPSEREALQMLLLGRTDAVYGQDVNLLRNLRESGLGDKLRLSPTVFLEDLQYATVGRQLPADAEQRLTQALQALERDGTLKAIADKYNR</sequence>
<accession>A0ABT8DTP7</accession>
<name>A0ABT8DTP7_9BURK</name>
<feature type="chain" id="PRO_5045723215" evidence="2">
    <location>
        <begin position="35"/>
        <end position="269"/>
    </location>
</feature>
<proteinExistence type="predicted"/>
<dbReference type="Proteomes" id="UP001228044">
    <property type="component" value="Unassembled WGS sequence"/>
</dbReference>
<dbReference type="InterPro" id="IPR001638">
    <property type="entry name" value="Solute-binding_3/MltF_N"/>
</dbReference>
<dbReference type="SUPFAM" id="SSF53850">
    <property type="entry name" value="Periplasmic binding protein-like II"/>
    <property type="match status" value="1"/>
</dbReference>
<evidence type="ECO:0000256" key="2">
    <source>
        <dbReference type="SAM" id="SignalP"/>
    </source>
</evidence>
<feature type="domain" description="Solute-binding protein family 3/N-terminal" evidence="3">
    <location>
        <begin position="51"/>
        <end position="269"/>
    </location>
</feature>
<keyword evidence="1 2" id="KW-0732">Signal</keyword>
<evidence type="ECO:0000313" key="4">
    <source>
        <dbReference type="EMBL" id="MDN3919694.1"/>
    </source>
</evidence>
<dbReference type="PANTHER" id="PTHR35936:SF6">
    <property type="entry name" value="AMINO ACID ABC TRANSPORTER SUBSTRATE-BINDING PAAT FAMILY PROTEIN"/>
    <property type="match status" value="1"/>
</dbReference>
<dbReference type="RefSeq" id="WP_290357989.1">
    <property type="nucleotide sequence ID" value="NZ_JAUHHC010000001.1"/>
</dbReference>
<dbReference type="Gene3D" id="3.40.190.10">
    <property type="entry name" value="Periplasmic binding protein-like II"/>
    <property type="match status" value="2"/>
</dbReference>
<comment type="caution">
    <text evidence="4">The sequence shown here is derived from an EMBL/GenBank/DDBJ whole genome shotgun (WGS) entry which is preliminary data.</text>
</comment>
<protein>
    <submittedName>
        <fullName evidence="4">Transporter substrate-binding domain-containing protein</fullName>
    </submittedName>
</protein>
<dbReference type="EMBL" id="JAUHHC010000001">
    <property type="protein sequence ID" value="MDN3919694.1"/>
    <property type="molecule type" value="Genomic_DNA"/>
</dbReference>